<dbReference type="CTD" id="66058621"/>
<reference evidence="3" key="3">
    <citation type="submission" date="2019-12" db="UniProtKB">
        <authorList>
            <consortium name="WormBaseParasite"/>
        </authorList>
    </citation>
    <scope>IDENTIFICATION</scope>
</reference>
<evidence type="ECO:0000313" key="1">
    <source>
        <dbReference type="EMBL" id="VIP00192.1"/>
    </source>
</evidence>
<gene>
    <name evidence="1 3" type="primary">Bm17163</name>
    <name evidence="1" type="ORF">BM_BM17163</name>
</gene>
<accession>A0A5S6PCN4</accession>
<protein>
    <submittedName>
        <fullName evidence="1 3">Uncharacterized protein</fullName>
    </submittedName>
</protein>
<reference evidence="1" key="2">
    <citation type="submission" date="2019-04" db="EMBL/GenBank/DDBJ databases">
        <authorList>
            <person name="Howe K."/>
            <person name="Paulini M."/>
            <person name="Williams G."/>
        </authorList>
    </citation>
    <scope>NUCLEOTIDE SEQUENCE [LARGE SCALE GENOMIC DNA]</scope>
    <source>
        <strain evidence="1">FR3</strain>
    </source>
</reference>
<keyword evidence="2" id="KW-1185">Reference proteome</keyword>
<dbReference type="AlphaFoldDB" id="A0A4E9G0H2"/>
<dbReference type="Proteomes" id="UP000006672">
    <property type="component" value="Unassembled WGS sequence"/>
</dbReference>
<accession>A0A4E9G0H2</accession>
<dbReference type="GeneID" id="66058621"/>
<dbReference type="EMBL" id="CAAKNF010000024">
    <property type="protein sequence ID" value="VIP00192.1"/>
    <property type="molecule type" value="Genomic_DNA"/>
</dbReference>
<organism evidence="1">
    <name type="scientific">Brugia malayi</name>
    <name type="common">Filarial nematode worm</name>
    <dbReference type="NCBI Taxonomy" id="6279"/>
    <lineage>
        <taxon>Eukaryota</taxon>
        <taxon>Metazoa</taxon>
        <taxon>Ecdysozoa</taxon>
        <taxon>Nematoda</taxon>
        <taxon>Chromadorea</taxon>
        <taxon>Rhabditida</taxon>
        <taxon>Spirurina</taxon>
        <taxon>Spiruromorpha</taxon>
        <taxon>Filarioidea</taxon>
        <taxon>Onchocercidae</taxon>
        <taxon>Brugia</taxon>
    </lineage>
</organism>
<name>A0A4E9G0H2_BRUMA</name>
<evidence type="ECO:0000313" key="3">
    <source>
        <dbReference type="WBParaSite" id="Bm17163.1"/>
    </source>
</evidence>
<proteinExistence type="predicted"/>
<sequence length="33" mass="4051">MSTLNAYRFYRRCNWQCWSTDGMLLLPLLYYGN</sequence>
<reference evidence="2" key="1">
    <citation type="journal article" date="2007" name="Science">
        <title>Draft genome of the filarial nematode parasite Brugia malayi.</title>
        <authorList>
            <person name="Ghedin E."/>
            <person name="Wang S."/>
            <person name="Spiro D."/>
            <person name="Caler E."/>
            <person name="Zhao Q."/>
            <person name="Crabtree J."/>
            <person name="Allen J.E."/>
            <person name="Delcher A.L."/>
            <person name="Guiliano D.B."/>
            <person name="Miranda-Saavedra D."/>
            <person name="Angiuoli S.V."/>
            <person name="Creasy T."/>
            <person name="Amedeo P."/>
            <person name="Haas B."/>
            <person name="El-Sayed N.M."/>
            <person name="Wortman J.R."/>
            <person name="Feldblyum T."/>
            <person name="Tallon L."/>
            <person name="Schatz M."/>
            <person name="Shumway M."/>
            <person name="Koo H."/>
            <person name="Salzberg S.L."/>
            <person name="Schobel S."/>
            <person name="Pertea M."/>
            <person name="Pop M."/>
            <person name="White O."/>
            <person name="Barton G.J."/>
            <person name="Carlow C.K."/>
            <person name="Crawford M.J."/>
            <person name="Daub J."/>
            <person name="Dimmic M.W."/>
            <person name="Estes C.F."/>
            <person name="Foster J.M."/>
            <person name="Ganatra M."/>
            <person name="Gregory W.F."/>
            <person name="Johnson N.M."/>
            <person name="Jin J."/>
            <person name="Komuniecki R."/>
            <person name="Korf I."/>
            <person name="Kumar S."/>
            <person name="Laney S."/>
            <person name="Li B.W."/>
            <person name="Li W."/>
            <person name="Lindblom T.H."/>
            <person name="Lustigman S."/>
            <person name="Ma D."/>
            <person name="Maina C.V."/>
            <person name="Martin D.M."/>
            <person name="McCarter J.P."/>
            <person name="McReynolds L."/>
            <person name="Mitreva M."/>
            <person name="Nutman T.B."/>
            <person name="Parkinson J."/>
            <person name="Peregrin-Alvarez J.M."/>
            <person name="Poole C."/>
            <person name="Ren Q."/>
            <person name="Saunders L."/>
            <person name="Sluder A.E."/>
            <person name="Smith K."/>
            <person name="Stanke M."/>
            <person name="Unnasch T.R."/>
            <person name="Ware J."/>
            <person name="Wei A.D."/>
            <person name="Weil G."/>
            <person name="Williams D.J."/>
            <person name="Zhang Y."/>
            <person name="Williams S.A."/>
            <person name="Fraser-Liggett C."/>
            <person name="Slatko B."/>
            <person name="Blaxter M.L."/>
            <person name="Scott A.L."/>
        </authorList>
    </citation>
    <scope>NUCLEOTIDE SEQUENCE</scope>
    <source>
        <strain evidence="2">FR3</strain>
    </source>
</reference>
<dbReference type="WBParaSite" id="Bm17163.1">
    <property type="protein sequence ID" value="Bm17163.1"/>
    <property type="gene ID" value="WBGene00268306"/>
</dbReference>
<dbReference type="KEGG" id="bmy:BM_BM17163"/>
<evidence type="ECO:0000313" key="2">
    <source>
        <dbReference type="Proteomes" id="UP000006672"/>
    </source>
</evidence>
<dbReference type="RefSeq" id="XP_042938861.1">
    <property type="nucleotide sequence ID" value="XM_043082927.1"/>
</dbReference>